<dbReference type="Proteomes" id="UP000028631">
    <property type="component" value="Unassembled WGS sequence"/>
</dbReference>
<dbReference type="PATRIC" id="fig|317.175.peg.1055"/>
<dbReference type="InterPro" id="IPR050744">
    <property type="entry name" value="AI-2_Isomerase_LsrG"/>
</dbReference>
<dbReference type="AlphaFoldDB" id="A0A085VP56"/>
<evidence type="ECO:0000259" key="1">
    <source>
        <dbReference type="PROSITE" id="PS51725"/>
    </source>
</evidence>
<dbReference type="InterPro" id="IPR011008">
    <property type="entry name" value="Dimeric_a/b-barrel"/>
</dbReference>
<keyword evidence="3" id="KW-1185">Reference proteome</keyword>
<dbReference type="PROSITE" id="PS51725">
    <property type="entry name" value="ABM"/>
    <property type="match status" value="1"/>
</dbReference>
<dbReference type="Gene3D" id="3.30.70.100">
    <property type="match status" value="1"/>
</dbReference>
<keyword evidence="2" id="KW-0503">Monooxygenase</keyword>
<dbReference type="InterPro" id="IPR007138">
    <property type="entry name" value="ABM_dom"/>
</dbReference>
<reference evidence="2 3" key="1">
    <citation type="submission" date="2014-07" db="EMBL/GenBank/DDBJ databases">
        <title>Draft Genome Sequences of Environmental Pseudomonas syringae strains.</title>
        <authorList>
            <person name="Baltrus D.A."/>
            <person name="Berge O."/>
            <person name="Morris C."/>
        </authorList>
    </citation>
    <scope>NUCLEOTIDE SEQUENCE [LARGE SCALE GENOMIC DNA]</scope>
    <source>
        <strain evidence="2 3">GAW0119</strain>
    </source>
</reference>
<gene>
    <name evidence="2" type="ORF">IV01_05020</name>
</gene>
<dbReference type="GO" id="GO:0004497">
    <property type="term" value="F:monooxygenase activity"/>
    <property type="evidence" value="ECO:0007669"/>
    <property type="project" value="UniProtKB-KW"/>
</dbReference>
<dbReference type="RefSeq" id="WP_032626644.1">
    <property type="nucleotide sequence ID" value="NZ_JPQU01000020.1"/>
</dbReference>
<name>A0A085VP56_PSESX</name>
<evidence type="ECO:0000313" key="2">
    <source>
        <dbReference type="EMBL" id="KFE57219.1"/>
    </source>
</evidence>
<dbReference type="PANTHER" id="PTHR33336:SF3">
    <property type="entry name" value="ABM DOMAIN-CONTAINING PROTEIN"/>
    <property type="match status" value="1"/>
</dbReference>
<dbReference type="Pfam" id="PF03992">
    <property type="entry name" value="ABM"/>
    <property type="match status" value="1"/>
</dbReference>
<keyword evidence="2" id="KW-0560">Oxidoreductase</keyword>
<dbReference type="SUPFAM" id="SSF54909">
    <property type="entry name" value="Dimeric alpha+beta barrel"/>
    <property type="match status" value="1"/>
</dbReference>
<organism evidence="2 3">
    <name type="scientific">Pseudomonas syringae</name>
    <dbReference type="NCBI Taxonomy" id="317"/>
    <lineage>
        <taxon>Bacteria</taxon>
        <taxon>Pseudomonadati</taxon>
        <taxon>Pseudomonadota</taxon>
        <taxon>Gammaproteobacteria</taxon>
        <taxon>Pseudomonadales</taxon>
        <taxon>Pseudomonadaceae</taxon>
        <taxon>Pseudomonas</taxon>
    </lineage>
</organism>
<evidence type="ECO:0000313" key="3">
    <source>
        <dbReference type="Proteomes" id="UP000028631"/>
    </source>
</evidence>
<dbReference type="PANTHER" id="PTHR33336">
    <property type="entry name" value="QUINOL MONOOXYGENASE YGIN-RELATED"/>
    <property type="match status" value="1"/>
</dbReference>
<dbReference type="EMBL" id="JPQU01000020">
    <property type="protein sequence ID" value="KFE57219.1"/>
    <property type="molecule type" value="Genomic_DNA"/>
</dbReference>
<accession>A0A085VP56</accession>
<proteinExistence type="predicted"/>
<feature type="domain" description="ABM" evidence="1">
    <location>
        <begin position="7"/>
        <end position="96"/>
    </location>
</feature>
<dbReference type="OrthoDB" id="6883197at2"/>
<dbReference type="GO" id="GO:0005829">
    <property type="term" value="C:cytosol"/>
    <property type="evidence" value="ECO:0007669"/>
    <property type="project" value="TreeGrafter"/>
</dbReference>
<comment type="caution">
    <text evidence="2">The sequence shown here is derived from an EMBL/GenBank/DDBJ whole genome shotgun (WGS) entry which is preliminary data.</text>
</comment>
<protein>
    <submittedName>
        <fullName evidence="2">Antibiotic biosynthesis monooxygenase</fullName>
    </submittedName>
</protein>
<sequence length="113" mass="12449">MPQSSAVSHLVFARARKGQSEKLGARLLALIEPSRNASGCLSFALVNAPQDPDLWLISGSWASEDEMNNWLDAPHVQIFSEIVQTCMVSSLDFQTFATEQEAQAKALQMLRTI</sequence>